<dbReference type="InterPro" id="IPR011047">
    <property type="entry name" value="Quinoprotein_ADH-like_sf"/>
</dbReference>
<comment type="similarity">
    <text evidence="1">Belongs to the WD repeat L(2)GL family.</text>
</comment>
<dbReference type="GO" id="GO:0008593">
    <property type="term" value="P:regulation of Notch signaling pathway"/>
    <property type="evidence" value="ECO:0007669"/>
    <property type="project" value="TreeGrafter"/>
</dbReference>
<dbReference type="EMBL" id="UYYG01001175">
    <property type="protein sequence ID" value="VDN59071.1"/>
    <property type="molecule type" value="Genomic_DNA"/>
</dbReference>
<dbReference type="GO" id="GO:0030864">
    <property type="term" value="C:cortical actin cytoskeleton"/>
    <property type="evidence" value="ECO:0007669"/>
    <property type="project" value="TreeGrafter"/>
</dbReference>
<dbReference type="InterPro" id="IPR015943">
    <property type="entry name" value="WD40/YVTN_repeat-like_dom_sf"/>
</dbReference>
<dbReference type="GO" id="GO:0005886">
    <property type="term" value="C:plasma membrane"/>
    <property type="evidence" value="ECO:0007669"/>
    <property type="project" value="TreeGrafter"/>
</dbReference>
<protein>
    <submittedName>
        <fullName evidence="9">LLGL domain-containing protein</fullName>
    </submittedName>
</protein>
<keyword evidence="8" id="KW-1185">Reference proteome</keyword>
<reference evidence="6 8" key="2">
    <citation type="submission" date="2018-11" db="EMBL/GenBank/DDBJ databases">
        <authorList>
            <consortium name="Pathogen Informatics"/>
        </authorList>
    </citation>
    <scope>NUCLEOTIDE SEQUENCE [LARGE SCALE GENOMIC DNA]</scope>
</reference>
<dbReference type="PRINTS" id="PR00962">
    <property type="entry name" value="LETHAL2GIANT"/>
</dbReference>
<dbReference type="GO" id="GO:0032878">
    <property type="term" value="P:regulation of establishment or maintenance of cell polarity"/>
    <property type="evidence" value="ECO:0007669"/>
    <property type="project" value="TreeGrafter"/>
</dbReference>
<dbReference type="GO" id="GO:0005096">
    <property type="term" value="F:GTPase activator activity"/>
    <property type="evidence" value="ECO:0007669"/>
    <property type="project" value="TreeGrafter"/>
</dbReference>
<dbReference type="GO" id="GO:0045159">
    <property type="term" value="F:myosin II binding"/>
    <property type="evidence" value="ECO:0007669"/>
    <property type="project" value="TreeGrafter"/>
</dbReference>
<dbReference type="GO" id="GO:0006887">
    <property type="term" value="P:exocytosis"/>
    <property type="evidence" value="ECO:0007669"/>
    <property type="project" value="UniProtKB-KW"/>
</dbReference>
<dbReference type="Gene3D" id="2.130.10.10">
    <property type="entry name" value="YVTN repeat-like/Quinoprotein amine dehydrogenase"/>
    <property type="match status" value="1"/>
</dbReference>
<accession>A0A0N4UD59</accession>
<sequence length="910" mass="101189">MRGNLLGEILLVRQTLQHGFPQNVTALAHDYTLGLMAVATRDGQIRIFGAKNVEWSTNTAQNLCTLYLYFAVGTGVLIALCSDQTFNKFQINGDRIQQTTVNPGKRLKRITSCGMQNFVDQDDARALIGTVTGNIFSISVSTLELSELVLFDENISVSVPSIKNDARSVEQIAVNPSDASKLLILFGSHIFVYFDLSTKNAIRHWSSQQSVTYVDWHFDGIHFIVSHTDGSLDTWSAETAANVESSAIPFGPFPCTSIKKIKWAKPLNELSMVKFFTGGMPRASYGDRYTITALREGRIVVFDFSSPVIDFFIVPALCDNSVADFSRALALMVLCEQELVCIDLTEKQWPVLELPYLHSLHSSPITCNMLYTNIEEHVWKDITKASELIRKEKSGSKKWPIFAGSDIEPPILCAATNVEKRQLLITGHENGFVNFWSTGSINMSHLFSVNTTKEFAGCFLGDELKETQRNSRLSPDDLDEDDDSFEEVSEWPPFRKVGVYDPFCDDPRFAISKIFFDSSTGQLAIGGNAGHAIVYDLESEPLKTDSVLCAVFDIVDITISNRAAQKPIPARKSKQTYSVGFQPFKANDNMSLFAQLRPAVSITAIASLHSRNLLALGCEYGFVLCDLKSQTLLIKNCLLSVEEISEVSALSGALTRFKSMKKSIRQSFRRKKRRQTDDLIQSEASCSNTEIRPMERQVQARSEAPLNAGDPPHSAIRILKFYSTNVLAASVTSDSFWVGTNAEVRLHHRAPVIDIACIAMGGSPSVKNMSSIHKIIVFTEEQIKTFSLPSMKPARPKCRLTGVEGSRLRKAQLLSLWNLSRKICEKFLLIVTNQGELILFSAVNLRLCTKVQFVRATDIMGIGSAVISPHGEIFFLKPGGSEFQRATITTVQHTNLLSPLRNHDFPHNRC</sequence>
<dbReference type="InterPro" id="IPR013577">
    <property type="entry name" value="LLGL2"/>
</dbReference>
<keyword evidence="4" id="KW-0677">Repeat</keyword>
<evidence type="ECO:0000313" key="7">
    <source>
        <dbReference type="Proteomes" id="UP000038040"/>
    </source>
</evidence>
<dbReference type="SUPFAM" id="SSF50998">
    <property type="entry name" value="Quinoprotein alcohol dehydrogenase-like"/>
    <property type="match status" value="1"/>
</dbReference>
<name>A0A0N4UD59_DRAME</name>
<evidence type="ECO:0000256" key="3">
    <source>
        <dbReference type="ARBA" id="ARBA00022574"/>
    </source>
</evidence>
<evidence type="ECO:0000259" key="5">
    <source>
        <dbReference type="Pfam" id="PF08366"/>
    </source>
</evidence>
<keyword evidence="2" id="KW-0268">Exocytosis</keyword>
<gene>
    <name evidence="6" type="ORF">DME_LOCUS9044</name>
</gene>
<dbReference type="GO" id="GO:0051294">
    <property type="term" value="P:establishment of spindle orientation"/>
    <property type="evidence" value="ECO:0007669"/>
    <property type="project" value="TreeGrafter"/>
</dbReference>
<reference evidence="9" key="1">
    <citation type="submission" date="2017-02" db="UniProtKB">
        <authorList>
            <consortium name="WormBaseParasite"/>
        </authorList>
    </citation>
    <scope>IDENTIFICATION</scope>
</reference>
<dbReference type="PANTHER" id="PTHR10241:SF29">
    <property type="entry name" value="LETHAL(2) GIANT LARVAE PROTEIN"/>
    <property type="match status" value="1"/>
</dbReference>
<dbReference type="Proteomes" id="UP000274756">
    <property type="component" value="Unassembled WGS sequence"/>
</dbReference>
<evidence type="ECO:0000313" key="8">
    <source>
        <dbReference type="Proteomes" id="UP000274756"/>
    </source>
</evidence>
<dbReference type="InterPro" id="IPR000664">
    <property type="entry name" value="Lethal2_giant"/>
</dbReference>
<dbReference type="GO" id="GO:0019905">
    <property type="term" value="F:syntaxin binding"/>
    <property type="evidence" value="ECO:0007669"/>
    <property type="project" value="TreeGrafter"/>
</dbReference>
<evidence type="ECO:0000256" key="2">
    <source>
        <dbReference type="ARBA" id="ARBA00022483"/>
    </source>
</evidence>
<evidence type="ECO:0000313" key="6">
    <source>
        <dbReference type="EMBL" id="VDN59071.1"/>
    </source>
</evidence>
<dbReference type="GO" id="GO:0030866">
    <property type="term" value="P:cortical actin cytoskeleton organization"/>
    <property type="evidence" value="ECO:0007669"/>
    <property type="project" value="TreeGrafter"/>
</dbReference>
<evidence type="ECO:0000256" key="1">
    <source>
        <dbReference type="ARBA" id="ARBA00008070"/>
    </source>
</evidence>
<keyword evidence="3" id="KW-0853">WD repeat</keyword>
<dbReference type="OrthoDB" id="19944at2759"/>
<proteinExistence type="inferred from homology"/>
<dbReference type="GO" id="GO:0006893">
    <property type="term" value="P:Golgi to plasma membrane transport"/>
    <property type="evidence" value="ECO:0007669"/>
    <property type="project" value="TreeGrafter"/>
</dbReference>
<dbReference type="SMART" id="SM00320">
    <property type="entry name" value="WD40"/>
    <property type="match status" value="4"/>
</dbReference>
<evidence type="ECO:0000256" key="4">
    <source>
        <dbReference type="ARBA" id="ARBA00022737"/>
    </source>
</evidence>
<dbReference type="PANTHER" id="PTHR10241">
    <property type="entry name" value="LETHAL 2 GIANT LARVAE PROTEIN"/>
    <property type="match status" value="1"/>
</dbReference>
<dbReference type="Proteomes" id="UP000038040">
    <property type="component" value="Unplaced"/>
</dbReference>
<dbReference type="InterPro" id="IPR001680">
    <property type="entry name" value="WD40_rpt"/>
</dbReference>
<dbReference type="WBParaSite" id="DME_0000524501-mRNA-1">
    <property type="protein sequence ID" value="DME_0000524501-mRNA-1"/>
    <property type="gene ID" value="DME_0000524501"/>
</dbReference>
<organism evidence="7 9">
    <name type="scientific">Dracunculus medinensis</name>
    <name type="common">Guinea worm</name>
    <dbReference type="NCBI Taxonomy" id="318479"/>
    <lineage>
        <taxon>Eukaryota</taxon>
        <taxon>Metazoa</taxon>
        <taxon>Ecdysozoa</taxon>
        <taxon>Nematoda</taxon>
        <taxon>Chromadorea</taxon>
        <taxon>Rhabditida</taxon>
        <taxon>Spirurina</taxon>
        <taxon>Dracunculoidea</taxon>
        <taxon>Dracunculidae</taxon>
        <taxon>Dracunculus</taxon>
    </lineage>
</organism>
<dbReference type="Pfam" id="PF08366">
    <property type="entry name" value="LLGL"/>
    <property type="match status" value="1"/>
</dbReference>
<dbReference type="STRING" id="318479.A0A0N4UD59"/>
<evidence type="ECO:0000313" key="9">
    <source>
        <dbReference type="WBParaSite" id="DME_0000524501-mRNA-1"/>
    </source>
</evidence>
<dbReference type="AlphaFoldDB" id="A0A0N4UD59"/>
<feature type="domain" description="Lethal giant larvae homologue 2" evidence="5">
    <location>
        <begin position="247"/>
        <end position="350"/>
    </location>
</feature>